<dbReference type="Proteomes" id="UP000712673">
    <property type="component" value="Unassembled WGS sequence"/>
</dbReference>
<proteinExistence type="predicted"/>
<comment type="caution">
    <text evidence="1">The sequence shown here is derived from an EMBL/GenBank/DDBJ whole genome shotgun (WGS) entry which is preliminary data.</text>
</comment>
<sequence>MRLHKKMIDHLAKTVVDRLLEQGLLVIDGPRETVVEEVNRMITADLMVEDQLNEEVKTLLRAHTAEIERGNIDYARMFTMIKRKLVQERGLIL</sequence>
<accession>A0A937VWN0</accession>
<evidence type="ECO:0000313" key="1">
    <source>
        <dbReference type="EMBL" id="MBM3222408.1"/>
    </source>
</evidence>
<dbReference type="AlphaFoldDB" id="A0A937VWN0"/>
<evidence type="ECO:0000313" key="2">
    <source>
        <dbReference type="Proteomes" id="UP000712673"/>
    </source>
</evidence>
<name>A0A937VWN0_UNCTE</name>
<protein>
    <submittedName>
        <fullName evidence="1">DUF507 family protein</fullName>
    </submittedName>
</protein>
<dbReference type="EMBL" id="VGLS01000017">
    <property type="protein sequence ID" value="MBM3222408.1"/>
    <property type="molecule type" value="Genomic_DNA"/>
</dbReference>
<organism evidence="1 2">
    <name type="scientific">Tectimicrobiota bacterium</name>
    <dbReference type="NCBI Taxonomy" id="2528274"/>
    <lineage>
        <taxon>Bacteria</taxon>
        <taxon>Pseudomonadati</taxon>
        <taxon>Nitrospinota/Tectimicrobiota group</taxon>
        <taxon>Candidatus Tectimicrobiota</taxon>
    </lineage>
</organism>
<reference evidence="1" key="1">
    <citation type="submission" date="2019-03" db="EMBL/GenBank/DDBJ databases">
        <title>Lake Tanganyika Metagenome-Assembled Genomes (MAGs).</title>
        <authorList>
            <person name="Tran P."/>
        </authorList>
    </citation>
    <scope>NUCLEOTIDE SEQUENCE</scope>
    <source>
        <strain evidence="1">K_DeepCast_65m_m2_066</strain>
    </source>
</reference>
<gene>
    <name evidence="1" type="ORF">FJZ47_01195</name>
</gene>
<dbReference type="Pfam" id="PF04368">
    <property type="entry name" value="DUF507"/>
    <property type="match status" value="1"/>
</dbReference>
<dbReference type="InterPro" id="IPR007463">
    <property type="entry name" value="DUF507"/>
</dbReference>